<dbReference type="EMBL" id="CP001804">
    <property type="protein sequence ID" value="ACY18077.1"/>
    <property type="molecule type" value="Genomic_DNA"/>
</dbReference>
<dbReference type="AlphaFoldDB" id="D0LG52"/>
<protein>
    <submittedName>
        <fullName evidence="1">Uncharacterized protein</fullName>
    </submittedName>
</protein>
<dbReference type="RefSeq" id="WP_012830669.1">
    <property type="nucleotide sequence ID" value="NC_013440.1"/>
</dbReference>
<keyword evidence="2" id="KW-1185">Reference proteome</keyword>
<dbReference type="HOGENOM" id="CLU_516560_0_0_7"/>
<name>D0LG52_HALO1</name>
<reference evidence="1 2" key="1">
    <citation type="journal article" date="2010" name="Stand. Genomic Sci.">
        <title>Complete genome sequence of Haliangium ochraceum type strain (SMP-2).</title>
        <authorList>
            <consortium name="US DOE Joint Genome Institute (JGI-PGF)"/>
            <person name="Ivanova N."/>
            <person name="Daum C."/>
            <person name="Lang E."/>
            <person name="Abt B."/>
            <person name="Kopitz M."/>
            <person name="Saunders E."/>
            <person name="Lapidus A."/>
            <person name="Lucas S."/>
            <person name="Glavina Del Rio T."/>
            <person name="Nolan M."/>
            <person name="Tice H."/>
            <person name="Copeland A."/>
            <person name="Cheng J.F."/>
            <person name="Chen F."/>
            <person name="Bruce D."/>
            <person name="Goodwin L."/>
            <person name="Pitluck S."/>
            <person name="Mavromatis K."/>
            <person name="Pati A."/>
            <person name="Mikhailova N."/>
            <person name="Chen A."/>
            <person name="Palaniappan K."/>
            <person name="Land M."/>
            <person name="Hauser L."/>
            <person name="Chang Y.J."/>
            <person name="Jeffries C.D."/>
            <person name="Detter J.C."/>
            <person name="Brettin T."/>
            <person name="Rohde M."/>
            <person name="Goker M."/>
            <person name="Bristow J."/>
            <person name="Markowitz V."/>
            <person name="Eisen J.A."/>
            <person name="Hugenholtz P."/>
            <person name="Kyrpides N.C."/>
            <person name="Klenk H.P."/>
        </authorList>
    </citation>
    <scope>NUCLEOTIDE SEQUENCE [LARGE SCALE GENOMIC DNA]</scope>
    <source>
        <strain evidence="2">DSM 14365 / CIP 107738 / JCM 11303 / AJ 13395 / SMP-2</strain>
    </source>
</reference>
<evidence type="ECO:0000313" key="2">
    <source>
        <dbReference type="Proteomes" id="UP000001880"/>
    </source>
</evidence>
<dbReference type="STRING" id="502025.Hoch_5595"/>
<accession>D0LG52</accession>
<gene>
    <name evidence="1" type="ordered locus">Hoch_5595</name>
</gene>
<dbReference type="SUPFAM" id="SSF69322">
    <property type="entry name" value="Tricorn protease domain 2"/>
    <property type="match status" value="1"/>
</dbReference>
<dbReference type="KEGG" id="hoh:Hoch_5595"/>
<proteinExistence type="predicted"/>
<evidence type="ECO:0000313" key="1">
    <source>
        <dbReference type="EMBL" id="ACY18077.1"/>
    </source>
</evidence>
<organism evidence="1 2">
    <name type="scientific">Haliangium ochraceum (strain DSM 14365 / JCM 11303 / SMP-2)</name>
    <dbReference type="NCBI Taxonomy" id="502025"/>
    <lineage>
        <taxon>Bacteria</taxon>
        <taxon>Pseudomonadati</taxon>
        <taxon>Myxococcota</taxon>
        <taxon>Polyangia</taxon>
        <taxon>Haliangiales</taxon>
        <taxon>Kofleriaceae</taxon>
        <taxon>Haliangium</taxon>
    </lineage>
</organism>
<sequence>MLGWLLTGCQGDGVQLDLQFPEDEQIAPAFSDIAEVSLVYWEPGRPTRRVSKVLDGELGREELASLPSGSLLRLAVELRNSNQRLVGFGRTANPIRIDGGTGRIPIEVRRPFVYLGELDGIAALDAGDDAQSSVLDEVITTQGAVQTAVPSYDGTTLALVRVNQQNGRYELLLYDTATHAPVPGFAPVLLRGAATDLALSGKGRYAIVGHGPDSAGFTGGVSIIDLAKAGAGDLTASRTVQLGAVGRLAVAAERDDIVFALVNRLSGFDCEGAPDSFVAEVSLVDASATPRTQPLGSSVQDVAASDNGDLLMVADTCGDALWRVPWPLPAGEEPLNVIKTVSEVRDVSTVAIWNDTVWTIDSREPPFYRDDEGESVLTLVSMDLDGNKIQTIPLPPLELELVSASFDDPNQSIAMTALADGVYAFDLAVAPGAGSIAVLVEGTYRTDALSSGPQLLMPPLNIQTIEYLLVDMPTLGLVQHEVSRCSIVALQSGGVFPDLRCGDAVPSTTNTLLTDGPQGISILFGSR</sequence>
<dbReference type="Proteomes" id="UP000001880">
    <property type="component" value="Chromosome"/>
</dbReference>